<keyword evidence="2" id="KW-1185">Reference proteome</keyword>
<organism evidence="1 2">
    <name type="scientific">Mucuna pruriens</name>
    <name type="common">Velvet bean</name>
    <name type="synonym">Dolichos pruriens</name>
    <dbReference type="NCBI Taxonomy" id="157652"/>
    <lineage>
        <taxon>Eukaryota</taxon>
        <taxon>Viridiplantae</taxon>
        <taxon>Streptophyta</taxon>
        <taxon>Embryophyta</taxon>
        <taxon>Tracheophyta</taxon>
        <taxon>Spermatophyta</taxon>
        <taxon>Magnoliopsida</taxon>
        <taxon>eudicotyledons</taxon>
        <taxon>Gunneridae</taxon>
        <taxon>Pentapetalae</taxon>
        <taxon>rosids</taxon>
        <taxon>fabids</taxon>
        <taxon>Fabales</taxon>
        <taxon>Fabaceae</taxon>
        <taxon>Papilionoideae</taxon>
        <taxon>50 kb inversion clade</taxon>
        <taxon>NPAAA clade</taxon>
        <taxon>indigoferoid/millettioid clade</taxon>
        <taxon>Phaseoleae</taxon>
        <taxon>Mucuna</taxon>
    </lineage>
</organism>
<dbReference type="EMBL" id="QJKJ01007016">
    <property type="protein sequence ID" value="RDX84541.1"/>
    <property type="molecule type" value="Genomic_DNA"/>
</dbReference>
<proteinExistence type="predicted"/>
<dbReference type="AlphaFoldDB" id="A0A371G1Z3"/>
<accession>A0A371G1Z3</accession>
<dbReference type="Proteomes" id="UP000257109">
    <property type="component" value="Unassembled WGS sequence"/>
</dbReference>
<comment type="caution">
    <text evidence="1">The sequence shown here is derived from an EMBL/GenBank/DDBJ whole genome shotgun (WGS) entry which is preliminary data.</text>
</comment>
<protein>
    <submittedName>
        <fullName evidence="1">Uncharacterized protein</fullName>
    </submittedName>
</protein>
<gene>
    <name evidence="1" type="ORF">CR513_34392</name>
</gene>
<evidence type="ECO:0000313" key="2">
    <source>
        <dbReference type="Proteomes" id="UP000257109"/>
    </source>
</evidence>
<name>A0A371G1Z3_MUCPR</name>
<reference evidence="1" key="1">
    <citation type="submission" date="2018-05" db="EMBL/GenBank/DDBJ databases">
        <title>Draft genome of Mucuna pruriens seed.</title>
        <authorList>
            <person name="Nnadi N.E."/>
            <person name="Vos R."/>
            <person name="Hasami M.H."/>
            <person name="Devisetty U.K."/>
            <person name="Aguiy J.C."/>
        </authorList>
    </citation>
    <scope>NUCLEOTIDE SEQUENCE [LARGE SCALE GENOMIC DNA]</scope>
    <source>
        <strain evidence="1">JCA_2017</strain>
    </source>
</reference>
<evidence type="ECO:0000313" key="1">
    <source>
        <dbReference type="EMBL" id="RDX84541.1"/>
    </source>
</evidence>
<feature type="non-terminal residue" evidence="1">
    <location>
        <position position="1"/>
    </location>
</feature>
<sequence>MAFEEIYWQEHLSNEVIRIKLLILITQNPKREAFESDKEYLHPSSGELLRFSVPIHHSVSVQLRGSVYYCRVALSVH</sequence>